<dbReference type="SUPFAM" id="SSF55729">
    <property type="entry name" value="Acyl-CoA N-acyltransferases (Nat)"/>
    <property type="match status" value="1"/>
</dbReference>
<dbReference type="EMBL" id="JALJRB010000005">
    <property type="protein sequence ID" value="MCJ8500287.1"/>
    <property type="molecule type" value="Genomic_DNA"/>
</dbReference>
<dbReference type="AlphaFoldDB" id="A0AA41R178"/>
<dbReference type="Proteomes" id="UP001165427">
    <property type="component" value="Unassembled WGS sequence"/>
</dbReference>
<sequence length="221" mass="25747">MIVNIRLENEEDYPKVEEMAREAFWNLYVPGCEEHYLCHILREHEDFIQELDYVAEVDGNIAGSIMYSKSCLLSDDFEQVPIVSFGPLCVHPEYQRKGIGTALIERTKSLVEKTDIPAIVIYGDPHNYCKHGFKNGMDYKVSNMDGEFPLGLLVLELKPGFFGTRKWKARQSDVFKYSQIDAAEYDKKFQKNEKKFQYSQEIFKIQIRSFLRDTQLTTEST</sequence>
<comment type="caution">
    <text evidence="2">The sequence shown here is derived from an EMBL/GenBank/DDBJ whole genome shotgun (WGS) entry which is preliminary data.</text>
</comment>
<accession>A0AA41R178</accession>
<dbReference type="Pfam" id="PF13508">
    <property type="entry name" value="Acetyltransf_7"/>
    <property type="match status" value="1"/>
</dbReference>
<dbReference type="GO" id="GO:0016747">
    <property type="term" value="F:acyltransferase activity, transferring groups other than amino-acyl groups"/>
    <property type="evidence" value="ECO:0007669"/>
    <property type="project" value="InterPro"/>
</dbReference>
<keyword evidence="3" id="KW-1185">Reference proteome</keyword>
<name>A0AA41R178_9BACT</name>
<reference evidence="2" key="1">
    <citation type="submission" date="2022-04" db="EMBL/GenBank/DDBJ databases">
        <title>Desulfatitalea alkaliphila sp. nov., a novel anaerobic sulfate-reducing bacterium isolated from terrestrial mud volcano, Taman Peninsula, Russia.</title>
        <authorList>
            <person name="Khomyakova M.A."/>
            <person name="Merkel A.Y."/>
            <person name="Slobodkin A.I."/>
        </authorList>
    </citation>
    <scope>NUCLEOTIDE SEQUENCE</scope>
    <source>
        <strain evidence="2">M08but</strain>
    </source>
</reference>
<feature type="domain" description="N-acetyltransferase" evidence="1">
    <location>
        <begin position="3"/>
        <end position="155"/>
    </location>
</feature>
<dbReference type="CDD" id="cd04301">
    <property type="entry name" value="NAT_SF"/>
    <property type="match status" value="1"/>
</dbReference>
<dbReference type="RefSeq" id="WP_246904246.1">
    <property type="nucleotide sequence ID" value="NZ_JALJRB010000005.1"/>
</dbReference>
<dbReference type="InterPro" id="IPR016181">
    <property type="entry name" value="Acyl_CoA_acyltransferase"/>
</dbReference>
<evidence type="ECO:0000313" key="2">
    <source>
        <dbReference type="EMBL" id="MCJ8500287.1"/>
    </source>
</evidence>
<dbReference type="InterPro" id="IPR000182">
    <property type="entry name" value="GNAT_dom"/>
</dbReference>
<dbReference type="PROSITE" id="PS51186">
    <property type="entry name" value="GNAT"/>
    <property type="match status" value="1"/>
</dbReference>
<proteinExistence type="predicted"/>
<protein>
    <submittedName>
        <fullName evidence="2">N-acetyltransferase</fullName>
    </submittedName>
</protein>
<evidence type="ECO:0000313" key="3">
    <source>
        <dbReference type="Proteomes" id="UP001165427"/>
    </source>
</evidence>
<organism evidence="2 3">
    <name type="scientific">Desulfatitalea alkaliphila</name>
    <dbReference type="NCBI Taxonomy" id="2929485"/>
    <lineage>
        <taxon>Bacteria</taxon>
        <taxon>Pseudomonadati</taxon>
        <taxon>Thermodesulfobacteriota</taxon>
        <taxon>Desulfobacteria</taxon>
        <taxon>Desulfobacterales</taxon>
        <taxon>Desulfosarcinaceae</taxon>
        <taxon>Desulfatitalea</taxon>
    </lineage>
</organism>
<dbReference type="Gene3D" id="3.40.630.30">
    <property type="match status" value="1"/>
</dbReference>
<evidence type="ECO:0000259" key="1">
    <source>
        <dbReference type="PROSITE" id="PS51186"/>
    </source>
</evidence>
<gene>
    <name evidence="2" type="ORF">MRX98_06845</name>
</gene>